<evidence type="ECO:0000256" key="6">
    <source>
        <dbReference type="ARBA" id="ARBA00038447"/>
    </source>
</evidence>
<dbReference type="Proteomes" id="UP001470230">
    <property type="component" value="Unassembled WGS sequence"/>
</dbReference>
<evidence type="ECO:0000256" key="3">
    <source>
        <dbReference type="ARBA" id="ARBA00023125"/>
    </source>
</evidence>
<keyword evidence="3" id="KW-0238">DNA-binding</keyword>
<sequence>MRIPIIPINNNPKELAIIELQGKIIVRTGESMTTQTFGPLTMEGEHATLIIGNHELRGKRHTLKHPLAVMQKGSNENVPIIAVIRYKIVFSERPTIIFQ</sequence>
<reference evidence="7 8" key="1">
    <citation type="submission" date="2024-04" db="EMBL/GenBank/DDBJ databases">
        <title>Tritrichomonas musculus Genome.</title>
        <authorList>
            <person name="Alves-Ferreira E."/>
            <person name="Grigg M."/>
            <person name="Lorenzi H."/>
            <person name="Galac M."/>
        </authorList>
    </citation>
    <scope>NUCLEOTIDE SEQUENCE [LARGE SCALE GENOMIC DNA]</scope>
    <source>
        <strain evidence="7 8">EAF2021</strain>
    </source>
</reference>
<organism evidence="7 8">
    <name type="scientific">Tritrichomonas musculus</name>
    <dbReference type="NCBI Taxonomy" id="1915356"/>
    <lineage>
        <taxon>Eukaryota</taxon>
        <taxon>Metamonada</taxon>
        <taxon>Parabasalia</taxon>
        <taxon>Tritrichomonadida</taxon>
        <taxon>Tritrichomonadidae</taxon>
        <taxon>Tritrichomonas</taxon>
    </lineage>
</organism>
<keyword evidence="5" id="KW-0131">Cell cycle</keyword>
<keyword evidence="4" id="KW-0539">Nucleus</keyword>
<gene>
    <name evidence="7" type="ORF">M9Y10_023258</name>
</gene>
<comment type="similarity">
    <text evidence="6">Belongs to the CTF8 family.</text>
</comment>
<dbReference type="PANTHER" id="PTHR28605:SF1">
    <property type="entry name" value="CHROMOSOME TRANSMISSION FIDELITY FACTOR 8"/>
    <property type="match status" value="1"/>
</dbReference>
<evidence type="ECO:0000256" key="5">
    <source>
        <dbReference type="ARBA" id="ARBA00023306"/>
    </source>
</evidence>
<comment type="caution">
    <text evidence="7">The sequence shown here is derived from an EMBL/GenBank/DDBJ whole genome shotgun (WGS) entry which is preliminary data.</text>
</comment>
<protein>
    <submittedName>
        <fullName evidence="7">Chromosome transmission fidelity protein 8</fullName>
    </submittedName>
</protein>
<evidence type="ECO:0000256" key="4">
    <source>
        <dbReference type="ARBA" id="ARBA00023242"/>
    </source>
</evidence>
<keyword evidence="2" id="KW-0235">DNA replication</keyword>
<keyword evidence="8" id="KW-1185">Reference proteome</keyword>
<evidence type="ECO:0000256" key="2">
    <source>
        <dbReference type="ARBA" id="ARBA00022705"/>
    </source>
</evidence>
<dbReference type="Pfam" id="PF09696">
    <property type="entry name" value="Ctf8"/>
    <property type="match status" value="1"/>
</dbReference>
<dbReference type="InterPro" id="IPR018607">
    <property type="entry name" value="Ctf8"/>
</dbReference>
<evidence type="ECO:0000256" key="1">
    <source>
        <dbReference type="ARBA" id="ARBA00004123"/>
    </source>
</evidence>
<accession>A0ABR2KUJ9</accession>
<evidence type="ECO:0000313" key="7">
    <source>
        <dbReference type="EMBL" id="KAK8894820.1"/>
    </source>
</evidence>
<name>A0ABR2KUJ9_9EUKA</name>
<evidence type="ECO:0000313" key="8">
    <source>
        <dbReference type="Proteomes" id="UP001470230"/>
    </source>
</evidence>
<dbReference type="PANTHER" id="PTHR28605">
    <property type="entry name" value="CTF8, CHROMOSOME TRANSMISSION FIDELITY FACTOR 8 HOMOLOG (S. CEREVISIAE)"/>
    <property type="match status" value="1"/>
</dbReference>
<comment type="subcellular location">
    <subcellularLocation>
        <location evidence="1">Nucleus</location>
    </subcellularLocation>
</comment>
<dbReference type="EMBL" id="JAPFFF010000003">
    <property type="protein sequence ID" value="KAK8894820.1"/>
    <property type="molecule type" value="Genomic_DNA"/>
</dbReference>
<proteinExistence type="inferred from homology"/>